<accession>A0A011QE14</accession>
<dbReference type="PATRIC" id="fig|1454004.3.peg.2517"/>
<dbReference type="STRING" id="1454004.AW11_02436"/>
<dbReference type="Proteomes" id="UP000022141">
    <property type="component" value="Unassembled WGS sequence"/>
</dbReference>
<dbReference type="GO" id="GO:0003723">
    <property type="term" value="F:RNA binding"/>
    <property type="evidence" value="ECO:0007669"/>
    <property type="project" value="UniProtKB-KW"/>
</dbReference>
<organism evidence="2 3">
    <name type="scientific">Accumulibacter regalis</name>
    <dbReference type="NCBI Taxonomy" id="522306"/>
    <lineage>
        <taxon>Bacteria</taxon>
        <taxon>Pseudomonadati</taxon>
        <taxon>Pseudomonadota</taxon>
        <taxon>Betaproteobacteria</taxon>
        <taxon>Candidatus Accumulibacter</taxon>
    </lineage>
</organism>
<dbReference type="eggNOG" id="COG3963">
    <property type="taxonomic scope" value="Bacteria"/>
</dbReference>
<keyword evidence="3" id="KW-1185">Reference proteome</keyword>
<dbReference type="SUPFAM" id="SSF53335">
    <property type="entry name" value="S-adenosyl-L-methionine-dependent methyltransferases"/>
    <property type="match status" value="1"/>
</dbReference>
<proteinExistence type="predicted"/>
<keyword evidence="1" id="KW-0949">S-adenosyl-L-methionine</keyword>
<dbReference type="AlphaFoldDB" id="A0A011QE14"/>
<evidence type="ECO:0000313" key="3">
    <source>
        <dbReference type="Proteomes" id="UP000022141"/>
    </source>
</evidence>
<reference evidence="2" key="1">
    <citation type="submission" date="2014-02" db="EMBL/GenBank/DDBJ databases">
        <title>Expanding our view of genomic diversity in Candidatus Accumulibacter clades.</title>
        <authorList>
            <person name="Skennerton C.T."/>
            <person name="Barr J.J."/>
            <person name="Slater F.R."/>
            <person name="Bond P.L."/>
            <person name="Tyson G.W."/>
        </authorList>
    </citation>
    <scope>NUCLEOTIDE SEQUENCE [LARGE SCALE GENOMIC DNA]</scope>
</reference>
<keyword evidence="2" id="KW-0808">Transferase</keyword>
<dbReference type="InterPro" id="IPR029063">
    <property type="entry name" value="SAM-dependent_MTases_sf"/>
</dbReference>
<dbReference type="Gene3D" id="3.40.50.150">
    <property type="entry name" value="Vaccinia Virus protein VP39"/>
    <property type="match status" value="1"/>
</dbReference>
<name>A0A011QE14_ACCRE</name>
<comment type="caution">
    <text evidence="2">The sequence shown here is derived from an EMBL/GenBank/DDBJ whole genome shotgun (WGS) entry which is preliminary data.</text>
</comment>
<evidence type="ECO:0000256" key="1">
    <source>
        <dbReference type="ARBA" id="ARBA00022691"/>
    </source>
</evidence>
<sequence length="174" mass="19167">MVGQIDPAAAVFEIGAGTGVITRRIPRPAHAMPLVVFEQDKHLARHLRRRVRHALVVEGLFHDTVSSLGALPDHLDILSSVPFNSLPGGLYLHTIEAICVILLASPGRRLIQYSYFNRPPFDAHNSGLHWSRLVRVWANLPPATVWELRARLVVPDACAEHYRPLSATGAPSSV</sequence>
<dbReference type="PROSITE" id="PS01131">
    <property type="entry name" value="RRNA_A_DIMETH"/>
    <property type="match status" value="1"/>
</dbReference>
<dbReference type="InterPro" id="IPR020596">
    <property type="entry name" value="rRNA_Ade_Mease_Trfase_CS"/>
</dbReference>
<dbReference type="GO" id="GO:0000179">
    <property type="term" value="F:rRNA (adenine-N6,N6-)-dimethyltransferase activity"/>
    <property type="evidence" value="ECO:0007669"/>
    <property type="project" value="InterPro"/>
</dbReference>
<gene>
    <name evidence="2" type="ORF">AW11_02436</name>
</gene>
<protein>
    <submittedName>
        <fullName evidence="2">Dimethyladenosine transferase</fullName>
    </submittedName>
</protein>
<evidence type="ECO:0000313" key="2">
    <source>
        <dbReference type="EMBL" id="EXI87572.1"/>
    </source>
</evidence>
<dbReference type="EMBL" id="JEMY01000033">
    <property type="protein sequence ID" value="EXI87572.1"/>
    <property type="molecule type" value="Genomic_DNA"/>
</dbReference>